<dbReference type="InterPro" id="IPR009594">
    <property type="entry name" value="Tscrpt_reg_HTH_AraC_N"/>
</dbReference>
<dbReference type="PANTHER" id="PTHR43436">
    <property type="entry name" value="ARAC-FAMILY TRANSCRIPTIONAL REGULATOR"/>
    <property type="match status" value="1"/>
</dbReference>
<evidence type="ECO:0000313" key="4">
    <source>
        <dbReference type="EMBL" id="MDP4535138.1"/>
    </source>
</evidence>
<gene>
    <name evidence="4" type="ORF">Q3O60_02920</name>
</gene>
<dbReference type="PROSITE" id="PS01124">
    <property type="entry name" value="HTH_ARAC_FAMILY_2"/>
    <property type="match status" value="1"/>
</dbReference>
<dbReference type="Gene3D" id="1.10.10.60">
    <property type="entry name" value="Homeodomain-like"/>
    <property type="match status" value="1"/>
</dbReference>
<evidence type="ECO:0000259" key="3">
    <source>
        <dbReference type="PROSITE" id="PS01124"/>
    </source>
</evidence>
<dbReference type="Pfam" id="PF12833">
    <property type="entry name" value="HTH_18"/>
    <property type="match status" value="1"/>
</dbReference>
<accession>A0ABT9GVU0</accession>
<dbReference type="Proteomes" id="UP001231616">
    <property type="component" value="Unassembled WGS sequence"/>
</dbReference>
<keyword evidence="1" id="KW-0805">Transcription regulation</keyword>
<dbReference type="PANTHER" id="PTHR43436:SF1">
    <property type="entry name" value="TRANSCRIPTIONAL REGULATORY PROTEIN"/>
    <property type="match status" value="1"/>
</dbReference>
<evidence type="ECO:0000256" key="2">
    <source>
        <dbReference type="ARBA" id="ARBA00023163"/>
    </source>
</evidence>
<organism evidence="4 5">
    <name type="scientific">Alkalimonas collagenimarina</name>
    <dbReference type="NCBI Taxonomy" id="400390"/>
    <lineage>
        <taxon>Bacteria</taxon>
        <taxon>Pseudomonadati</taxon>
        <taxon>Pseudomonadota</taxon>
        <taxon>Gammaproteobacteria</taxon>
        <taxon>Alkalimonas</taxon>
    </lineage>
</organism>
<dbReference type="SMART" id="SM00342">
    <property type="entry name" value="HTH_ARAC"/>
    <property type="match status" value="1"/>
</dbReference>
<dbReference type="InterPro" id="IPR009057">
    <property type="entry name" value="Homeodomain-like_sf"/>
</dbReference>
<dbReference type="EMBL" id="JAUZVZ010000003">
    <property type="protein sequence ID" value="MDP4535138.1"/>
    <property type="molecule type" value="Genomic_DNA"/>
</dbReference>
<evidence type="ECO:0000256" key="1">
    <source>
        <dbReference type="ARBA" id="ARBA00023015"/>
    </source>
</evidence>
<dbReference type="SUPFAM" id="SSF46689">
    <property type="entry name" value="Homeodomain-like"/>
    <property type="match status" value="2"/>
</dbReference>
<name>A0ABT9GVU0_9GAMM</name>
<feature type="domain" description="HTH araC/xylS-type" evidence="3">
    <location>
        <begin position="190"/>
        <end position="288"/>
    </location>
</feature>
<keyword evidence="2" id="KW-0804">Transcription</keyword>
<reference evidence="4 5" key="1">
    <citation type="submission" date="2023-08" db="EMBL/GenBank/DDBJ databases">
        <authorList>
            <person name="Joshi A."/>
            <person name="Thite S."/>
        </authorList>
    </citation>
    <scope>NUCLEOTIDE SEQUENCE [LARGE SCALE GENOMIC DNA]</scope>
    <source>
        <strain evidence="4 5">AC40</strain>
    </source>
</reference>
<sequence>MRNLEYAVQKTLSFTRKEGLHTTALPWLSIVRSNKPTTFEMVLYEPSVCIVLQGKKETRLEQVTYQTDTANYVVGALSLPVLGAVMEASDTSPYLCLRIDIDSKVIAELVDSQALAQQPCQPVSGMAVAKMDEYMMDTVGRLLDSLHSPATSQALAPLIQKEIYWRLLQQVPLETLLLQLVKDSKQYALYKTIKWLEENFAQSDNVEHLAQLAGMSLSSFYTHFKAVTGISPLQYRNRLRLVKARKLMIAKGYHAAQAGFEVGYQEPAQFSREYSRLFGMPPKKDIARIKASALGDFV</sequence>
<comment type="caution">
    <text evidence="4">The sequence shown here is derived from an EMBL/GenBank/DDBJ whole genome shotgun (WGS) entry which is preliminary data.</text>
</comment>
<keyword evidence="5" id="KW-1185">Reference proteome</keyword>
<dbReference type="InterPro" id="IPR018060">
    <property type="entry name" value="HTH_AraC"/>
</dbReference>
<proteinExistence type="predicted"/>
<dbReference type="RefSeq" id="WP_305892407.1">
    <property type="nucleotide sequence ID" value="NZ_JAUZVZ010000003.1"/>
</dbReference>
<dbReference type="Pfam" id="PF06719">
    <property type="entry name" value="AraC_N"/>
    <property type="match status" value="1"/>
</dbReference>
<protein>
    <submittedName>
        <fullName evidence="4">AraC family transcriptional regulator</fullName>
    </submittedName>
</protein>
<evidence type="ECO:0000313" key="5">
    <source>
        <dbReference type="Proteomes" id="UP001231616"/>
    </source>
</evidence>